<gene>
    <name evidence="2" type="ORF">Scani_38770</name>
</gene>
<feature type="region of interest" description="Disordered" evidence="1">
    <location>
        <begin position="92"/>
        <end position="119"/>
    </location>
</feature>
<dbReference type="Proteomes" id="UP000435837">
    <property type="component" value="Unassembled WGS sequence"/>
</dbReference>
<organism evidence="2 3">
    <name type="scientific">Streptomyces caniferus</name>
    <dbReference type="NCBI Taxonomy" id="285557"/>
    <lineage>
        <taxon>Bacteria</taxon>
        <taxon>Bacillati</taxon>
        <taxon>Actinomycetota</taxon>
        <taxon>Actinomycetes</taxon>
        <taxon>Kitasatosporales</taxon>
        <taxon>Streptomycetaceae</taxon>
        <taxon>Streptomyces</taxon>
    </lineage>
</organism>
<dbReference type="EMBL" id="BLIN01000005">
    <property type="protein sequence ID" value="GFE07609.1"/>
    <property type="molecule type" value="Genomic_DNA"/>
</dbReference>
<evidence type="ECO:0000313" key="3">
    <source>
        <dbReference type="Proteomes" id="UP000435837"/>
    </source>
</evidence>
<sequence length="140" mass="14754">MQSRSSGLAHPRRRHTEWDGQGVADVRHSNSARFSTGPDWTTERAEDRDGAAVLARPAASCLRQLAAVEALGANPAIDPMRATGSGCNPLHVDVVNATEPPDYINDHPPPSPATGRGCFGRQACGGDRVPALESGRPVVP</sequence>
<reference evidence="2 3" key="1">
    <citation type="submission" date="2019-12" db="EMBL/GenBank/DDBJ databases">
        <title>Whole genome shotgun sequence of Streptomyces caniferus NBRC 15389.</title>
        <authorList>
            <person name="Ichikawa N."/>
            <person name="Kimura A."/>
            <person name="Kitahashi Y."/>
            <person name="Komaki H."/>
            <person name="Tamura T."/>
        </authorList>
    </citation>
    <scope>NUCLEOTIDE SEQUENCE [LARGE SCALE GENOMIC DNA]</scope>
    <source>
        <strain evidence="2 3">NBRC 15389</strain>
    </source>
</reference>
<feature type="region of interest" description="Disordered" evidence="1">
    <location>
        <begin position="1"/>
        <end position="48"/>
    </location>
</feature>
<evidence type="ECO:0000256" key="1">
    <source>
        <dbReference type="SAM" id="MobiDB-lite"/>
    </source>
</evidence>
<comment type="caution">
    <text evidence="2">The sequence shown here is derived from an EMBL/GenBank/DDBJ whole genome shotgun (WGS) entry which is preliminary data.</text>
</comment>
<evidence type="ECO:0000313" key="2">
    <source>
        <dbReference type="EMBL" id="GFE07609.1"/>
    </source>
</evidence>
<proteinExistence type="predicted"/>
<dbReference type="AlphaFoldDB" id="A0A640S8P1"/>
<name>A0A640S8P1_9ACTN</name>
<protein>
    <submittedName>
        <fullName evidence="2">Uncharacterized protein</fullName>
    </submittedName>
</protein>
<accession>A0A640S8P1</accession>